<gene>
    <name evidence="11" type="ORF">GCM10007103_24010</name>
</gene>
<evidence type="ECO:0000256" key="3">
    <source>
        <dbReference type="ARBA" id="ARBA00012755"/>
    </source>
</evidence>
<dbReference type="InterPro" id="IPR000111">
    <property type="entry name" value="Glyco_hydro_27/36_CS"/>
</dbReference>
<reference evidence="11" key="1">
    <citation type="journal article" date="2014" name="Int. J. Syst. Evol. Microbiol.">
        <title>Complete genome sequence of Corynebacterium casei LMG S-19264T (=DSM 44701T), isolated from a smear-ripened cheese.</title>
        <authorList>
            <consortium name="US DOE Joint Genome Institute (JGI-PGF)"/>
            <person name="Walter F."/>
            <person name="Albersmeier A."/>
            <person name="Kalinowski J."/>
            <person name="Ruckert C."/>
        </authorList>
    </citation>
    <scope>NUCLEOTIDE SEQUENCE</scope>
    <source>
        <strain evidence="11">KCTC 12719</strain>
    </source>
</reference>
<dbReference type="InterPro" id="IPR013785">
    <property type="entry name" value="Aldolase_TIM"/>
</dbReference>
<keyword evidence="6 8" id="KW-1015">Disulfide bond</keyword>
<feature type="signal peptide" evidence="9">
    <location>
        <begin position="1"/>
        <end position="19"/>
    </location>
</feature>
<dbReference type="Gene3D" id="3.20.20.70">
    <property type="entry name" value="Aldolase class I"/>
    <property type="match status" value="1"/>
</dbReference>
<dbReference type="EC" id="3.2.1.22" evidence="3 8"/>
<dbReference type="SUPFAM" id="SSF51445">
    <property type="entry name" value="(Trans)glycosidases"/>
    <property type="match status" value="1"/>
</dbReference>
<dbReference type="GO" id="GO:0004557">
    <property type="term" value="F:alpha-galactosidase activity"/>
    <property type="evidence" value="ECO:0007669"/>
    <property type="project" value="UniProtKB-EC"/>
</dbReference>
<dbReference type="InterPro" id="IPR041233">
    <property type="entry name" value="Melibiase_C"/>
</dbReference>
<dbReference type="PRINTS" id="PR00740">
    <property type="entry name" value="GLHYDRLASE27"/>
</dbReference>
<dbReference type="PROSITE" id="PS00512">
    <property type="entry name" value="ALPHA_GALACTOSIDASE"/>
    <property type="match status" value="1"/>
</dbReference>
<comment type="catalytic activity">
    <reaction evidence="1 8">
        <text>Hydrolysis of terminal, non-reducing alpha-D-galactose residues in alpha-D-galactosides, including galactose oligosaccharides, galactomannans and galactolipids.</text>
        <dbReference type="EC" id="3.2.1.22"/>
    </reaction>
</comment>
<comment type="similarity">
    <text evidence="2 8">Belongs to the glycosyl hydrolase 27 family.</text>
</comment>
<feature type="domain" description="Alpha galactosidase C-terminal" evidence="10">
    <location>
        <begin position="313"/>
        <end position="398"/>
    </location>
</feature>
<keyword evidence="5 8" id="KW-0378">Hydrolase</keyword>
<evidence type="ECO:0000256" key="9">
    <source>
        <dbReference type="SAM" id="SignalP"/>
    </source>
</evidence>
<proteinExistence type="inferred from homology"/>
<name>A0A918VZR4_9FLAO</name>
<evidence type="ECO:0000259" key="10">
    <source>
        <dbReference type="Pfam" id="PF17801"/>
    </source>
</evidence>
<organism evidence="11 12">
    <name type="scientific">Salinimicrobium marinum</name>
    <dbReference type="NCBI Taxonomy" id="680283"/>
    <lineage>
        <taxon>Bacteria</taxon>
        <taxon>Pseudomonadati</taxon>
        <taxon>Bacteroidota</taxon>
        <taxon>Flavobacteriia</taxon>
        <taxon>Flavobacteriales</taxon>
        <taxon>Flavobacteriaceae</taxon>
        <taxon>Salinimicrobium</taxon>
    </lineage>
</organism>
<evidence type="ECO:0000313" key="12">
    <source>
        <dbReference type="Proteomes" id="UP000610456"/>
    </source>
</evidence>
<evidence type="ECO:0000313" key="11">
    <source>
        <dbReference type="EMBL" id="GHA41903.1"/>
    </source>
</evidence>
<protein>
    <recommendedName>
        <fullName evidence="3 8">Alpha-galactosidase</fullName>
        <ecNumber evidence="3 8">3.2.1.22</ecNumber>
    </recommendedName>
    <alternativeName>
        <fullName evidence="8">Melibiase</fullName>
    </alternativeName>
</protein>
<dbReference type="Gene3D" id="2.60.40.1180">
    <property type="entry name" value="Golgi alpha-mannosidase II"/>
    <property type="match status" value="1"/>
</dbReference>
<feature type="chain" id="PRO_5037387236" description="Alpha-galactosidase" evidence="9">
    <location>
        <begin position="20"/>
        <end position="401"/>
    </location>
</feature>
<dbReference type="Pfam" id="PF17801">
    <property type="entry name" value="Melibiase_C"/>
    <property type="match status" value="1"/>
</dbReference>
<dbReference type="Pfam" id="PF16499">
    <property type="entry name" value="Melibiase_2"/>
    <property type="match status" value="1"/>
</dbReference>
<dbReference type="SUPFAM" id="SSF51011">
    <property type="entry name" value="Glycosyl hydrolase domain"/>
    <property type="match status" value="1"/>
</dbReference>
<evidence type="ECO:0000256" key="4">
    <source>
        <dbReference type="ARBA" id="ARBA00022729"/>
    </source>
</evidence>
<dbReference type="AlphaFoldDB" id="A0A918VZR4"/>
<evidence type="ECO:0000256" key="6">
    <source>
        <dbReference type="ARBA" id="ARBA00023157"/>
    </source>
</evidence>
<evidence type="ECO:0000256" key="5">
    <source>
        <dbReference type="ARBA" id="ARBA00022801"/>
    </source>
</evidence>
<dbReference type="FunFam" id="3.20.20.70:FF:000202">
    <property type="entry name" value="Alpha-galactosidase"/>
    <property type="match status" value="1"/>
</dbReference>
<accession>A0A918VZR4</accession>
<evidence type="ECO:0000256" key="1">
    <source>
        <dbReference type="ARBA" id="ARBA00001255"/>
    </source>
</evidence>
<comment type="caution">
    <text evidence="11">The sequence shown here is derived from an EMBL/GenBank/DDBJ whole genome shotgun (WGS) entry which is preliminary data.</text>
</comment>
<dbReference type="CDD" id="cd14792">
    <property type="entry name" value="GH27"/>
    <property type="match status" value="1"/>
</dbReference>
<dbReference type="Proteomes" id="UP000610456">
    <property type="component" value="Unassembled WGS sequence"/>
</dbReference>
<dbReference type="InterPro" id="IPR002241">
    <property type="entry name" value="Glyco_hydro_27"/>
</dbReference>
<dbReference type="PANTHER" id="PTHR11452">
    <property type="entry name" value="ALPHA-GALACTOSIDASE/ALPHA-N-ACETYLGALACTOSAMINIDASE"/>
    <property type="match status" value="1"/>
</dbReference>
<dbReference type="PANTHER" id="PTHR11452:SF75">
    <property type="entry name" value="ALPHA-GALACTOSIDASE MEL1"/>
    <property type="match status" value="1"/>
</dbReference>
<evidence type="ECO:0000256" key="8">
    <source>
        <dbReference type="RuleBase" id="RU361168"/>
    </source>
</evidence>
<dbReference type="GO" id="GO:0016052">
    <property type="term" value="P:carbohydrate catabolic process"/>
    <property type="evidence" value="ECO:0007669"/>
    <property type="project" value="UniProtKB-ARBA"/>
</dbReference>
<keyword evidence="7 8" id="KW-0326">Glycosidase</keyword>
<dbReference type="InterPro" id="IPR017853">
    <property type="entry name" value="GH"/>
</dbReference>
<reference evidence="11" key="2">
    <citation type="submission" date="2020-09" db="EMBL/GenBank/DDBJ databases">
        <authorList>
            <person name="Sun Q."/>
            <person name="Kim S."/>
        </authorList>
    </citation>
    <scope>NUCLEOTIDE SEQUENCE</scope>
    <source>
        <strain evidence="11">KCTC 12719</strain>
    </source>
</reference>
<evidence type="ECO:0000256" key="7">
    <source>
        <dbReference type="ARBA" id="ARBA00023295"/>
    </source>
</evidence>
<keyword evidence="12" id="KW-1185">Reference proteome</keyword>
<sequence length="401" mass="45600">MKNNTLLLLCLLIGIGSYAQKFNELAQTPPMGWNTWNKFACNVDEDLIKGAADAMVESGMKEAGYEYIIIDDCWHGERDEKGFIQADPERFPSGMKALVDYVHSKGLKFGIYSDAGGTTCAGEPGSRGHEYQDALTYAEWGVDYLKYDWCDTDNLDPVGAYTTMRNALYEAGRPVLFAICEWGDNDPWKWAQDIGHTWRTTGDIYHCWDCEEDHGDWSSWGVLRILDMQEGLRKYAGPGHWNDPDMMEVGNGLTDSENRAHFAMWSMLAAPLIAGNDLQNMSEATRKTLTNKEMIAINQDPLGRQAWKYSAEDGLETWVKPLANGQWAVTFLNRADEPRNVNFNWMQNSFDDPDFDHKVVFASTPYLVRDIWNEKDFKDTRNALKATVPAHDVLTLRLTRK</sequence>
<keyword evidence="4 9" id="KW-0732">Signal</keyword>
<dbReference type="RefSeq" id="WP_189605009.1">
    <property type="nucleotide sequence ID" value="NZ_BMXB01000010.1"/>
</dbReference>
<dbReference type="InterPro" id="IPR013780">
    <property type="entry name" value="Glyco_hydro_b"/>
</dbReference>
<dbReference type="EMBL" id="BMXB01000010">
    <property type="protein sequence ID" value="GHA41903.1"/>
    <property type="molecule type" value="Genomic_DNA"/>
</dbReference>
<evidence type="ECO:0000256" key="2">
    <source>
        <dbReference type="ARBA" id="ARBA00009743"/>
    </source>
</evidence>